<evidence type="ECO:0000313" key="2">
    <source>
        <dbReference type="EMBL" id="MDV2079919.1"/>
    </source>
</evidence>
<proteinExistence type="predicted"/>
<dbReference type="InterPro" id="IPR036116">
    <property type="entry name" value="FN3_sf"/>
</dbReference>
<feature type="signal peptide" evidence="1">
    <location>
        <begin position="1"/>
        <end position="20"/>
    </location>
</feature>
<dbReference type="RefSeq" id="WP_316974398.1">
    <property type="nucleotide sequence ID" value="NZ_JAWIIJ010000010.1"/>
</dbReference>
<dbReference type="CDD" id="cd00063">
    <property type="entry name" value="FN3"/>
    <property type="match status" value="1"/>
</dbReference>
<feature type="chain" id="PRO_5045332141" evidence="1">
    <location>
        <begin position="21"/>
        <end position="135"/>
    </location>
</feature>
<reference evidence="2 3" key="1">
    <citation type="submission" date="2023-10" db="EMBL/GenBank/DDBJ databases">
        <title>Characteristics and mechanism of a salt-tolerant marine origin heterotrophic nitrifying- aerobic denitrifying bacteria Marinobacter xestospongiae HN1.</title>
        <authorList>
            <person name="Qi R."/>
        </authorList>
    </citation>
    <scope>NUCLEOTIDE SEQUENCE [LARGE SCALE GENOMIC DNA]</scope>
    <source>
        <strain evidence="2 3">HN1</strain>
    </source>
</reference>
<evidence type="ECO:0000313" key="3">
    <source>
        <dbReference type="Proteomes" id="UP001269819"/>
    </source>
</evidence>
<dbReference type="PROSITE" id="PS51257">
    <property type="entry name" value="PROKAR_LIPOPROTEIN"/>
    <property type="match status" value="1"/>
</dbReference>
<gene>
    <name evidence="2" type="ORF">RYS15_14615</name>
</gene>
<sequence length="135" mass="14301">MKLMKMVIGIAVLASMLLTACGGGGSSGMPQHKHVAGASGKGGGVATLRWQAPGQRMSGESLKMADIESYRLRYGQESDLSESSSTDVMIQDGQGMAFRVTGLPPGTWYFSIRAVDHRGWAGPWSEIVGKEIVAN</sequence>
<dbReference type="SUPFAM" id="SSF49265">
    <property type="entry name" value="Fibronectin type III"/>
    <property type="match status" value="1"/>
</dbReference>
<dbReference type="EMBL" id="JAWIIJ010000010">
    <property type="protein sequence ID" value="MDV2079919.1"/>
    <property type="molecule type" value="Genomic_DNA"/>
</dbReference>
<dbReference type="Gene3D" id="2.60.40.10">
    <property type="entry name" value="Immunoglobulins"/>
    <property type="match status" value="1"/>
</dbReference>
<keyword evidence="3" id="KW-1185">Reference proteome</keyword>
<name>A0ABU3W047_9GAMM</name>
<dbReference type="InterPro" id="IPR013783">
    <property type="entry name" value="Ig-like_fold"/>
</dbReference>
<dbReference type="InterPro" id="IPR003961">
    <property type="entry name" value="FN3_dom"/>
</dbReference>
<evidence type="ECO:0000256" key="1">
    <source>
        <dbReference type="SAM" id="SignalP"/>
    </source>
</evidence>
<dbReference type="Proteomes" id="UP001269819">
    <property type="component" value="Unassembled WGS sequence"/>
</dbReference>
<organism evidence="2 3">
    <name type="scientific">Marinobacter xestospongiae</name>
    <dbReference type="NCBI Taxonomy" id="994319"/>
    <lineage>
        <taxon>Bacteria</taxon>
        <taxon>Pseudomonadati</taxon>
        <taxon>Pseudomonadota</taxon>
        <taxon>Gammaproteobacteria</taxon>
        <taxon>Pseudomonadales</taxon>
        <taxon>Marinobacteraceae</taxon>
        <taxon>Marinobacter</taxon>
    </lineage>
</organism>
<accession>A0ABU3W047</accession>
<comment type="caution">
    <text evidence="2">The sequence shown here is derived from an EMBL/GenBank/DDBJ whole genome shotgun (WGS) entry which is preliminary data.</text>
</comment>
<keyword evidence="1" id="KW-0732">Signal</keyword>
<protein>
    <submittedName>
        <fullName evidence="2">Fibronectin type III domain-containing protein</fullName>
    </submittedName>
</protein>